<evidence type="ECO:0000313" key="2">
    <source>
        <dbReference type="Proteomes" id="UP001152795"/>
    </source>
</evidence>
<dbReference type="EMBL" id="CACRXK020008024">
    <property type="protein sequence ID" value="CAB4013790.1"/>
    <property type="molecule type" value="Genomic_DNA"/>
</dbReference>
<proteinExistence type="predicted"/>
<dbReference type="AlphaFoldDB" id="A0A7D9IUW4"/>
<sequence length="750" mass="84905">MKTNAERFDRGKWWFTSKESKAFVQRRNGLVKSNGNELKEVIHITPSSSKNDQLKLQFRDKDKPLMFTITTFDFTGNDYSRAFEPYVQSTERFAAKFNSLREGNAVKDVSAVSVLANEDNANAVTVDSPNEAEPTLSEKDSINESSVEEINVAESPLLLVRDTVSPPTNILPGNTTLPLGKRKHAGTAQVPVEVEPLPDELAEKRARKVEKLTRNPKEQDSAFYEMVMREYAIKEDPVKVLTHTLTEPRKAYLVRPLDLLFVDSLKNEILERQCNFPKPLIAIVKGINSKEQFEEKDLDGYALEVIGGNHRREAIQQLHKEGKLDKNVHKYAMVQLFVEMPERDALRLAQLQNRVDSIHHDMSTSDKEATLSNVLYVSSEFGQELLNEIQEMIAKFGKAELTGQRVSKKVLKQRHSAVVQKIDFPPSKLKMFRGEVTSVELLKLLKDVNANTLSLSELEAEVSRLKEMRAVQNVFVKLSCSSSWDEAVRRFPDFTKEGCLHRFRGSVLRGHAQDNLKSYIQRAVASEGMDEAVPCEVKVIKMDCRKDLSLLDVWKFGGAEIIFIDLPKTWTEEDVTKFIRTMKSINFRKSVTECRFVLFPTSSPNDVMLQQLDVAKCALAALKIDWDMGYFHNPSCAAKESVSLSKTVVPFMVTRMSKTSRMLTVNDLFSVDGEQMVKEKDTGEVYERQKPVKLYSSLLELFTPDKSLHVLDACSGAGSCAVACNAAQYKCLVLELSFTKCRLIEQRLKC</sequence>
<reference evidence="1" key="1">
    <citation type="submission" date="2020-04" db="EMBL/GenBank/DDBJ databases">
        <authorList>
            <person name="Alioto T."/>
            <person name="Alioto T."/>
            <person name="Gomez Garrido J."/>
        </authorList>
    </citation>
    <scope>NUCLEOTIDE SEQUENCE</scope>
    <source>
        <strain evidence="1">A484AB</strain>
    </source>
</reference>
<protein>
    <submittedName>
        <fullName evidence="1">Uncharacterized protein</fullName>
    </submittedName>
</protein>
<evidence type="ECO:0000313" key="1">
    <source>
        <dbReference type="EMBL" id="CAB4013790.1"/>
    </source>
</evidence>
<keyword evidence="2" id="KW-1185">Reference proteome</keyword>
<accession>A0A7D9IUW4</accession>
<dbReference type="OrthoDB" id="5989968at2759"/>
<dbReference type="InterPro" id="IPR029063">
    <property type="entry name" value="SAM-dependent_MTases_sf"/>
</dbReference>
<comment type="caution">
    <text evidence="1">The sequence shown here is derived from an EMBL/GenBank/DDBJ whole genome shotgun (WGS) entry which is preliminary data.</text>
</comment>
<gene>
    <name evidence="1" type="ORF">PACLA_8A086977</name>
</gene>
<name>A0A7D9IUW4_PARCT</name>
<dbReference type="Gene3D" id="3.40.50.150">
    <property type="entry name" value="Vaccinia Virus protein VP39"/>
    <property type="match status" value="1"/>
</dbReference>
<organism evidence="1 2">
    <name type="scientific">Paramuricea clavata</name>
    <name type="common">Red gorgonian</name>
    <name type="synonym">Violescent sea-whip</name>
    <dbReference type="NCBI Taxonomy" id="317549"/>
    <lineage>
        <taxon>Eukaryota</taxon>
        <taxon>Metazoa</taxon>
        <taxon>Cnidaria</taxon>
        <taxon>Anthozoa</taxon>
        <taxon>Octocorallia</taxon>
        <taxon>Malacalcyonacea</taxon>
        <taxon>Plexauridae</taxon>
        <taxon>Paramuricea</taxon>
    </lineage>
</organism>
<dbReference type="Proteomes" id="UP001152795">
    <property type="component" value="Unassembled WGS sequence"/>
</dbReference>
<dbReference type="SUPFAM" id="SSF53335">
    <property type="entry name" value="S-adenosyl-L-methionine-dependent methyltransferases"/>
    <property type="match status" value="1"/>
</dbReference>